<feature type="compositionally biased region" description="Acidic residues" evidence="1">
    <location>
        <begin position="71"/>
        <end position="118"/>
    </location>
</feature>
<sequence>MAKKTVDFKEAKKVAKELNDLMDLDPAIKVTQGKDDLNKDLKKAAGFLEPSDELSKMARRVLTAIGVKLEDPDEDEPEEEEAEEAEEEEEEEEEEAEEEEEEEEEEAEEEEEESDEYADMDRSELKKAIKASKVKKVKEMKIFKSTSDDDLREALRGTAGKKDSKEKDAGMTRSKKGKGTDKKGKGTDKDKASKTRAEIFKALMDDGGGTKKALVKGMQKKYKGGESSESEAQFQVGLFVRLLETMGFVTKNDDDEYVLAE</sequence>
<feature type="compositionally biased region" description="Basic and acidic residues" evidence="1">
    <location>
        <begin position="178"/>
        <end position="195"/>
    </location>
</feature>
<name>A0A6M3IL89_9ZZZZ</name>
<feature type="region of interest" description="Disordered" evidence="1">
    <location>
        <begin position="65"/>
        <end position="124"/>
    </location>
</feature>
<proteinExistence type="predicted"/>
<protein>
    <submittedName>
        <fullName evidence="2">Uncharacterized protein</fullName>
    </submittedName>
</protein>
<evidence type="ECO:0000313" key="2">
    <source>
        <dbReference type="EMBL" id="QJA58174.1"/>
    </source>
</evidence>
<reference evidence="2" key="1">
    <citation type="submission" date="2020-03" db="EMBL/GenBank/DDBJ databases">
        <title>The deep terrestrial virosphere.</title>
        <authorList>
            <person name="Holmfeldt K."/>
            <person name="Nilsson E."/>
            <person name="Simone D."/>
            <person name="Lopez-Fernandez M."/>
            <person name="Wu X."/>
            <person name="de Brujin I."/>
            <person name="Lundin D."/>
            <person name="Andersson A."/>
            <person name="Bertilsson S."/>
            <person name="Dopson M."/>
        </authorList>
    </citation>
    <scope>NUCLEOTIDE SEQUENCE</scope>
    <source>
        <strain evidence="3">MM415A00925</strain>
        <strain evidence="2">MM415B01491</strain>
    </source>
</reference>
<accession>A0A6M3IL89</accession>
<evidence type="ECO:0000256" key="1">
    <source>
        <dbReference type="SAM" id="MobiDB-lite"/>
    </source>
</evidence>
<evidence type="ECO:0000313" key="3">
    <source>
        <dbReference type="EMBL" id="QJA79233.1"/>
    </source>
</evidence>
<gene>
    <name evidence="3" type="ORF">MM415A00925_0009</name>
    <name evidence="2" type="ORF">MM415B01491_0021</name>
</gene>
<dbReference type="AlphaFoldDB" id="A0A6M3IL89"/>
<dbReference type="EMBL" id="MT141311">
    <property type="protein sequence ID" value="QJA58174.1"/>
    <property type="molecule type" value="Genomic_DNA"/>
</dbReference>
<feature type="compositionally biased region" description="Basic and acidic residues" evidence="1">
    <location>
        <begin position="141"/>
        <end position="170"/>
    </location>
</feature>
<dbReference type="EMBL" id="MT142373">
    <property type="protein sequence ID" value="QJA79233.1"/>
    <property type="molecule type" value="Genomic_DNA"/>
</dbReference>
<feature type="region of interest" description="Disordered" evidence="1">
    <location>
        <begin position="141"/>
        <end position="195"/>
    </location>
</feature>
<organism evidence="2">
    <name type="scientific">viral metagenome</name>
    <dbReference type="NCBI Taxonomy" id="1070528"/>
    <lineage>
        <taxon>unclassified sequences</taxon>
        <taxon>metagenomes</taxon>
        <taxon>organismal metagenomes</taxon>
    </lineage>
</organism>